<keyword evidence="2" id="KW-1185">Reference proteome</keyword>
<accession>A0ACB9YJM6</accession>
<dbReference type="EMBL" id="MU393632">
    <property type="protein sequence ID" value="KAI4859456.1"/>
    <property type="molecule type" value="Genomic_DNA"/>
</dbReference>
<evidence type="ECO:0000313" key="2">
    <source>
        <dbReference type="Proteomes" id="UP001497700"/>
    </source>
</evidence>
<organism evidence="1 2">
    <name type="scientific">Hypoxylon rubiginosum</name>
    <dbReference type="NCBI Taxonomy" id="110542"/>
    <lineage>
        <taxon>Eukaryota</taxon>
        <taxon>Fungi</taxon>
        <taxon>Dikarya</taxon>
        <taxon>Ascomycota</taxon>
        <taxon>Pezizomycotina</taxon>
        <taxon>Sordariomycetes</taxon>
        <taxon>Xylariomycetidae</taxon>
        <taxon>Xylariales</taxon>
        <taxon>Hypoxylaceae</taxon>
        <taxon>Hypoxylon</taxon>
    </lineage>
</organism>
<evidence type="ECO:0000313" key="1">
    <source>
        <dbReference type="EMBL" id="KAI4859456.1"/>
    </source>
</evidence>
<protein>
    <submittedName>
        <fullName evidence="1">Kinase-like protein</fullName>
    </submittedName>
</protein>
<reference evidence="1 2" key="1">
    <citation type="journal article" date="2022" name="New Phytol.">
        <title>Ecological generalism drives hyperdiversity of secondary metabolite gene clusters in xylarialean endophytes.</title>
        <authorList>
            <person name="Franco M.E.E."/>
            <person name="Wisecaver J.H."/>
            <person name="Arnold A.E."/>
            <person name="Ju Y.M."/>
            <person name="Slot J.C."/>
            <person name="Ahrendt S."/>
            <person name="Moore L.P."/>
            <person name="Eastman K.E."/>
            <person name="Scott K."/>
            <person name="Konkel Z."/>
            <person name="Mondo S.J."/>
            <person name="Kuo A."/>
            <person name="Hayes R.D."/>
            <person name="Haridas S."/>
            <person name="Andreopoulos B."/>
            <person name="Riley R."/>
            <person name="LaButti K."/>
            <person name="Pangilinan J."/>
            <person name="Lipzen A."/>
            <person name="Amirebrahimi M."/>
            <person name="Yan J."/>
            <person name="Adam C."/>
            <person name="Keymanesh K."/>
            <person name="Ng V."/>
            <person name="Louie K."/>
            <person name="Northen T."/>
            <person name="Drula E."/>
            <person name="Henrissat B."/>
            <person name="Hsieh H.M."/>
            <person name="Youens-Clark K."/>
            <person name="Lutzoni F."/>
            <person name="Miadlikowska J."/>
            <person name="Eastwood D.C."/>
            <person name="Hamelin R.C."/>
            <person name="Grigoriev I.V."/>
            <person name="U'Ren J.M."/>
        </authorList>
    </citation>
    <scope>NUCLEOTIDE SEQUENCE [LARGE SCALE GENOMIC DNA]</scope>
    <source>
        <strain evidence="1 2">CBS 119005</strain>
    </source>
</reference>
<name>A0ACB9YJM6_9PEZI</name>
<sequence>MAPGPTSNGLGSIHRPCYDRGYRFRQNLLRGPTSDTECPPELHSGGLKALFGALWAAKIGHHSKCFIPFDSLELARDRTLVEQILRDSKPPMPAIPELLDKICSDPHRKESVTFFRIFAILVLCKKIDYISKFVELEVDDSYLPLPVIERKGDEITISRHRHETMRPRIEPKAIHAIFRDEDDWDHGDLSNFSTRQWWVVAPFLAREEGMIPHYVLEANDVLPFTERKCVPPPKLDIETQDGEESLDPDTLFSREGGFGDVSIVKIHPSHYDFGNQPYSGDSHSFALKRLKSPNTNEFQFEVDGLRKYNDGIDKHLIPLLATIEKEDDAGKYYFLFPEANGDLHDFWKTQFSKSTNRLLLPWMAEQCFGLTKALSMLHQDQDSDRNEDYPIYGRHGDIKAANILWFAKPNTTGPSGWRLVLSDFGLMRFHRLVSRSIQTSRSLKKTITYQAPEFDIAKISRKSDIWALGCTFLEFVTCYISGYEAVSKDFPSDRGEYDERLKFDADKFYRTTNGGKGAELKPSVREWISNLRGDPRCSQYLDEFLSYIEDKMLCIERDQRPSAAQVAESLGSFLSKCGKESYFSA</sequence>
<gene>
    <name evidence="1" type="ORF">F4820DRAFT_439671</name>
</gene>
<proteinExistence type="predicted"/>
<comment type="caution">
    <text evidence="1">The sequence shown here is derived from an EMBL/GenBank/DDBJ whole genome shotgun (WGS) entry which is preliminary data.</text>
</comment>
<dbReference type="Proteomes" id="UP001497700">
    <property type="component" value="Unassembled WGS sequence"/>
</dbReference>